<dbReference type="Pfam" id="PF08005">
    <property type="entry name" value="PHR"/>
    <property type="match status" value="1"/>
</dbReference>
<dbReference type="InterPro" id="IPR012983">
    <property type="entry name" value="PHR"/>
</dbReference>
<organism evidence="2 3">
    <name type="scientific">Stylonychia lemnae</name>
    <name type="common">Ciliate</name>
    <dbReference type="NCBI Taxonomy" id="5949"/>
    <lineage>
        <taxon>Eukaryota</taxon>
        <taxon>Sar</taxon>
        <taxon>Alveolata</taxon>
        <taxon>Ciliophora</taxon>
        <taxon>Intramacronucleata</taxon>
        <taxon>Spirotrichea</taxon>
        <taxon>Stichotrichia</taxon>
        <taxon>Sporadotrichida</taxon>
        <taxon>Oxytrichidae</taxon>
        <taxon>Stylonychinae</taxon>
        <taxon>Stylonychia</taxon>
    </lineage>
</organism>
<evidence type="ECO:0000313" key="3">
    <source>
        <dbReference type="Proteomes" id="UP000039865"/>
    </source>
</evidence>
<proteinExistence type="predicted"/>
<accession>A0A078A8N9</accession>
<feature type="domain" description="PHR" evidence="1">
    <location>
        <begin position="233"/>
        <end position="394"/>
    </location>
</feature>
<dbReference type="InParanoid" id="A0A078A8N9"/>
<evidence type="ECO:0000313" key="2">
    <source>
        <dbReference type="EMBL" id="CDW78594.1"/>
    </source>
</evidence>
<dbReference type="Proteomes" id="UP000039865">
    <property type="component" value="Unassembled WGS sequence"/>
</dbReference>
<dbReference type="InterPro" id="IPR038648">
    <property type="entry name" value="PHR_sf"/>
</dbReference>
<protein>
    <recommendedName>
        <fullName evidence="1">PHR domain-containing protein</fullName>
    </recommendedName>
</protein>
<gene>
    <name evidence="2" type="primary">Contig12408.g13245</name>
    <name evidence="2" type="ORF">STYLEM_7574</name>
</gene>
<dbReference type="Gene3D" id="2.60.120.820">
    <property type="entry name" value="PHR domain"/>
    <property type="match status" value="1"/>
</dbReference>
<reference evidence="2 3" key="1">
    <citation type="submission" date="2014-06" db="EMBL/GenBank/DDBJ databases">
        <authorList>
            <person name="Swart Estienne"/>
        </authorList>
    </citation>
    <scope>NUCLEOTIDE SEQUENCE [LARGE SCALE GENOMIC DNA]</scope>
    <source>
        <strain evidence="2 3">130c</strain>
    </source>
</reference>
<dbReference type="AlphaFoldDB" id="A0A078A8N9"/>
<sequence>MEKINSNCQKISIDPKLNINSNQYVWTELETGNFITVQRLINHKTLVSGEQGINETKQEFISRKKIQSQNLEINQTAYHKKHGYVILERDNNVQAKIDMGSNIDLTKLPNTWECVVLNASDQKIDQQQKIEEPKKVNIKASELNFLIQIETVCTIENQVTIQKHKVNIKDPILSLIQPMRKLYLSKLSAFLFEKELDLNKTFIQEQIDNNQKIVLHGVRTDQSLEAEQSKFFQRFTSCNREGGWGQYGDMDGIKILCYKSIMFQGVGIFEESNTDQPEPFTLSYKYSLIDQFGSDIYKSELIKEEVKYSSADVNELHFFKYKFKTFPKGIKVEAGQTIYYQQLTSLPQTYYSDSGLEYEMIQNPDMGIFKLKNGENSESSTSVSDGLIPGFLYQLC</sequence>
<name>A0A078A8N9_STYLE</name>
<keyword evidence="3" id="KW-1185">Reference proteome</keyword>
<dbReference type="EMBL" id="CCKQ01007235">
    <property type="protein sequence ID" value="CDW78594.1"/>
    <property type="molecule type" value="Genomic_DNA"/>
</dbReference>
<evidence type="ECO:0000259" key="1">
    <source>
        <dbReference type="Pfam" id="PF08005"/>
    </source>
</evidence>